<organism evidence="11 12">
    <name type="scientific">Trichomalopsis sarcophagae</name>
    <dbReference type="NCBI Taxonomy" id="543379"/>
    <lineage>
        <taxon>Eukaryota</taxon>
        <taxon>Metazoa</taxon>
        <taxon>Ecdysozoa</taxon>
        <taxon>Arthropoda</taxon>
        <taxon>Hexapoda</taxon>
        <taxon>Insecta</taxon>
        <taxon>Pterygota</taxon>
        <taxon>Neoptera</taxon>
        <taxon>Endopterygota</taxon>
        <taxon>Hymenoptera</taxon>
        <taxon>Apocrita</taxon>
        <taxon>Proctotrupomorpha</taxon>
        <taxon>Chalcidoidea</taxon>
        <taxon>Pteromalidae</taxon>
        <taxon>Pteromalinae</taxon>
        <taxon>Trichomalopsis</taxon>
    </lineage>
</organism>
<dbReference type="InterPro" id="IPR017452">
    <property type="entry name" value="GPCR_Rhodpsn_7TM"/>
</dbReference>
<evidence type="ECO:0000256" key="4">
    <source>
        <dbReference type="ARBA" id="ARBA00022989"/>
    </source>
</evidence>
<evidence type="ECO:0000256" key="5">
    <source>
        <dbReference type="ARBA" id="ARBA00023040"/>
    </source>
</evidence>
<feature type="transmembrane region" description="Helical" evidence="9">
    <location>
        <begin position="6"/>
        <end position="22"/>
    </location>
</feature>
<protein>
    <recommendedName>
        <fullName evidence="10">G-protein coupled receptors family 1 profile domain-containing protein</fullName>
    </recommendedName>
</protein>
<keyword evidence="3 9" id="KW-0812">Transmembrane</keyword>
<dbReference type="EMBL" id="NNAY01000224">
    <property type="protein sequence ID" value="OXU29887.1"/>
    <property type="molecule type" value="Genomic_DNA"/>
</dbReference>
<dbReference type="Proteomes" id="UP000215335">
    <property type="component" value="Unassembled WGS sequence"/>
</dbReference>
<comment type="caution">
    <text evidence="11">The sequence shown here is derived from an EMBL/GenBank/DDBJ whole genome shotgun (WGS) entry which is preliminary data.</text>
</comment>
<feature type="domain" description="G-protein coupled receptors family 1 profile" evidence="10">
    <location>
        <begin position="13"/>
        <end position="126"/>
    </location>
</feature>
<dbReference type="AlphaFoldDB" id="A0A232FHR7"/>
<feature type="transmembrane region" description="Helical" evidence="9">
    <location>
        <begin position="78"/>
        <end position="97"/>
    </location>
</feature>
<evidence type="ECO:0000256" key="1">
    <source>
        <dbReference type="ARBA" id="ARBA00004141"/>
    </source>
</evidence>
<accession>A0A232FHR7</accession>
<dbReference type="PRINTS" id="PR00237">
    <property type="entry name" value="GPCRRHODOPSN"/>
</dbReference>
<keyword evidence="6 9" id="KW-0472">Membrane</keyword>
<evidence type="ECO:0000256" key="8">
    <source>
        <dbReference type="ARBA" id="ARBA00023224"/>
    </source>
</evidence>
<dbReference type="GO" id="GO:0008188">
    <property type="term" value="F:neuropeptide receptor activity"/>
    <property type="evidence" value="ECO:0007669"/>
    <property type="project" value="TreeGrafter"/>
</dbReference>
<evidence type="ECO:0000256" key="9">
    <source>
        <dbReference type="SAM" id="Phobius"/>
    </source>
</evidence>
<feature type="transmembrane region" description="Helical" evidence="9">
    <location>
        <begin position="34"/>
        <end position="54"/>
    </location>
</feature>
<comment type="subcellular location">
    <subcellularLocation>
        <location evidence="1">Membrane</location>
        <topology evidence="1">Multi-pass membrane protein</topology>
    </subcellularLocation>
</comment>
<dbReference type="SUPFAM" id="SSF81321">
    <property type="entry name" value="Family A G protein-coupled receptor-like"/>
    <property type="match status" value="1"/>
</dbReference>
<dbReference type="Pfam" id="PF00001">
    <property type="entry name" value="7tm_1"/>
    <property type="match status" value="1"/>
</dbReference>
<dbReference type="InterPro" id="IPR000276">
    <property type="entry name" value="GPCR_Rhodpsn"/>
</dbReference>
<keyword evidence="8" id="KW-0807">Transducer</keyword>
<dbReference type="PANTHER" id="PTHR24243:SF208">
    <property type="entry name" value="PYROKININ-1 RECEPTOR"/>
    <property type="match status" value="1"/>
</dbReference>
<evidence type="ECO:0000259" key="10">
    <source>
        <dbReference type="PROSITE" id="PS50262"/>
    </source>
</evidence>
<keyword evidence="4 9" id="KW-1133">Transmembrane helix</keyword>
<reference evidence="11 12" key="1">
    <citation type="journal article" date="2017" name="Curr. Biol.">
        <title>The Evolution of Venom by Co-option of Single-Copy Genes.</title>
        <authorList>
            <person name="Martinson E.O."/>
            <person name="Mrinalini"/>
            <person name="Kelkar Y.D."/>
            <person name="Chang C.H."/>
            <person name="Werren J.H."/>
        </authorList>
    </citation>
    <scope>NUCLEOTIDE SEQUENCE [LARGE SCALE GENOMIC DNA]</scope>
    <source>
        <strain evidence="11 12">Alberta</strain>
        <tissue evidence="11">Whole body</tissue>
    </source>
</reference>
<evidence type="ECO:0000313" key="12">
    <source>
        <dbReference type="Proteomes" id="UP000215335"/>
    </source>
</evidence>
<keyword evidence="7" id="KW-0675">Receptor</keyword>
<sequence>MLYFFLGLAEVLGNIATCVMIANNRTMRTIANAYLFNLAISDLLILVLAFHRGIDTLIIDTIQSSNLFIQIRSLMTEWPIYVLVLTITVFSVERYLAICHPFKAHVLSDMSRVSRAMITIWLLGFF</sequence>
<gene>
    <name evidence="11" type="ORF">TSAR_001050</name>
</gene>
<dbReference type="STRING" id="543379.A0A232FHR7"/>
<evidence type="ECO:0000313" key="11">
    <source>
        <dbReference type="EMBL" id="OXU29887.1"/>
    </source>
</evidence>
<evidence type="ECO:0000256" key="6">
    <source>
        <dbReference type="ARBA" id="ARBA00023136"/>
    </source>
</evidence>
<dbReference type="PANTHER" id="PTHR24243">
    <property type="entry name" value="G-PROTEIN COUPLED RECEPTOR"/>
    <property type="match status" value="1"/>
</dbReference>
<keyword evidence="5" id="KW-0297">G-protein coupled receptor</keyword>
<name>A0A232FHR7_9HYME</name>
<keyword evidence="12" id="KW-1185">Reference proteome</keyword>
<proteinExistence type="inferred from homology"/>
<evidence type="ECO:0000256" key="7">
    <source>
        <dbReference type="ARBA" id="ARBA00023170"/>
    </source>
</evidence>
<comment type="similarity">
    <text evidence="2">Belongs to the G-protein coupled receptor 1 family.</text>
</comment>
<dbReference type="PROSITE" id="PS50262">
    <property type="entry name" value="G_PROTEIN_RECEP_F1_2"/>
    <property type="match status" value="1"/>
</dbReference>
<evidence type="ECO:0000256" key="3">
    <source>
        <dbReference type="ARBA" id="ARBA00022692"/>
    </source>
</evidence>
<dbReference type="GO" id="GO:0005886">
    <property type="term" value="C:plasma membrane"/>
    <property type="evidence" value="ECO:0007669"/>
    <property type="project" value="TreeGrafter"/>
</dbReference>
<dbReference type="Gene3D" id="1.20.1070.10">
    <property type="entry name" value="Rhodopsin 7-helix transmembrane proteins"/>
    <property type="match status" value="1"/>
</dbReference>
<evidence type="ECO:0000256" key="2">
    <source>
        <dbReference type="ARBA" id="ARBA00010663"/>
    </source>
</evidence>